<proteinExistence type="inferred from homology"/>
<feature type="transmembrane region" description="Helical" evidence="5">
    <location>
        <begin position="192"/>
        <end position="212"/>
    </location>
</feature>
<feature type="transmembrane region" description="Helical" evidence="5">
    <location>
        <begin position="218"/>
        <end position="237"/>
    </location>
</feature>
<keyword evidence="8" id="KW-1185">Reference proteome</keyword>
<reference evidence="7 8" key="1">
    <citation type="journal article" date="2008" name="Nature">
        <title>The genome of the model beetle and pest Tribolium castaneum.</title>
        <authorList>
            <consortium name="Tribolium Genome Sequencing Consortium"/>
            <person name="Richards S."/>
            <person name="Gibbs R.A."/>
            <person name="Weinstock G.M."/>
            <person name="Brown S.J."/>
            <person name="Denell R."/>
            <person name="Beeman R.W."/>
            <person name="Gibbs R."/>
            <person name="Beeman R.W."/>
            <person name="Brown S.J."/>
            <person name="Bucher G."/>
            <person name="Friedrich M."/>
            <person name="Grimmelikhuijzen C.J."/>
            <person name="Klingler M."/>
            <person name="Lorenzen M."/>
            <person name="Richards S."/>
            <person name="Roth S."/>
            <person name="Schroder R."/>
            <person name="Tautz D."/>
            <person name="Zdobnov E.M."/>
            <person name="Muzny D."/>
            <person name="Gibbs R.A."/>
            <person name="Weinstock G.M."/>
            <person name="Attaway T."/>
            <person name="Bell S."/>
            <person name="Buhay C.J."/>
            <person name="Chandrabose M.N."/>
            <person name="Chavez D."/>
            <person name="Clerk-Blankenburg K.P."/>
            <person name="Cree A."/>
            <person name="Dao M."/>
            <person name="Davis C."/>
            <person name="Chacko J."/>
            <person name="Dinh H."/>
            <person name="Dugan-Rocha S."/>
            <person name="Fowler G."/>
            <person name="Garner T.T."/>
            <person name="Garnes J."/>
            <person name="Gnirke A."/>
            <person name="Hawes A."/>
            <person name="Hernandez J."/>
            <person name="Hines S."/>
            <person name="Holder M."/>
            <person name="Hume J."/>
            <person name="Jhangiani S.N."/>
            <person name="Joshi V."/>
            <person name="Khan Z.M."/>
            <person name="Jackson L."/>
            <person name="Kovar C."/>
            <person name="Kowis A."/>
            <person name="Lee S."/>
            <person name="Lewis L.R."/>
            <person name="Margolis J."/>
            <person name="Morgan M."/>
            <person name="Nazareth L.V."/>
            <person name="Nguyen N."/>
            <person name="Okwuonu G."/>
            <person name="Parker D."/>
            <person name="Richards S."/>
            <person name="Ruiz S.J."/>
            <person name="Santibanez J."/>
            <person name="Savard J."/>
            <person name="Scherer S.E."/>
            <person name="Schneider B."/>
            <person name="Sodergren E."/>
            <person name="Tautz D."/>
            <person name="Vattahil S."/>
            <person name="Villasana D."/>
            <person name="White C.S."/>
            <person name="Wright R."/>
            <person name="Park Y."/>
            <person name="Beeman R.W."/>
            <person name="Lord J."/>
            <person name="Oppert B."/>
            <person name="Lorenzen M."/>
            <person name="Brown S."/>
            <person name="Wang L."/>
            <person name="Savard J."/>
            <person name="Tautz D."/>
            <person name="Richards S."/>
            <person name="Weinstock G."/>
            <person name="Gibbs R.A."/>
            <person name="Liu Y."/>
            <person name="Worley K."/>
            <person name="Weinstock G."/>
            <person name="Elsik C.G."/>
            <person name="Reese J.T."/>
            <person name="Elhaik E."/>
            <person name="Landan G."/>
            <person name="Graur D."/>
            <person name="Arensburger P."/>
            <person name="Atkinson P."/>
            <person name="Beeman R.W."/>
            <person name="Beidler J."/>
            <person name="Brown S.J."/>
            <person name="Demuth J.P."/>
            <person name="Drury D.W."/>
            <person name="Du Y.Z."/>
            <person name="Fujiwara H."/>
            <person name="Lorenzen M."/>
            <person name="Maselli V."/>
            <person name="Osanai M."/>
            <person name="Park Y."/>
            <person name="Robertson H.M."/>
            <person name="Tu Z."/>
            <person name="Wang J.J."/>
            <person name="Wang S."/>
            <person name="Richards S."/>
            <person name="Song H."/>
            <person name="Zhang L."/>
            <person name="Sodergren E."/>
            <person name="Werner D."/>
            <person name="Stanke M."/>
            <person name="Morgenstern B."/>
            <person name="Solovyev V."/>
            <person name="Kosarev P."/>
            <person name="Brown G."/>
            <person name="Chen H.C."/>
            <person name="Ermolaeva O."/>
            <person name="Hlavina W."/>
            <person name="Kapustin Y."/>
            <person name="Kiryutin B."/>
            <person name="Kitts P."/>
            <person name="Maglott D."/>
            <person name="Pruitt K."/>
            <person name="Sapojnikov V."/>
            <person name="Souvorov A."/>
            <person name="Mackey A.J."/>
            <person name="Waterhouse R.M."/>
            <person name="Wyder S."/>
            <person name="Zdobnov E.M."/>
            <person name="Zdobnov E.M."/>
            <person name="Wyder S."/>
            <person name="Kriventseva E.V."/>
            <person name="Kadowaki T."/>
            <person name="Bork P."/>
            <person name="Aranda M."/>
            <person name="Bao R."/>
            <person name="Beermann A."/>
            <person name="Berns N."/>
            <person name="Bolognesi R."/>
            <person name="Bonneton F."/>
            <person name="Bopp D."/>
            <person name="Brown S.J."/>
            <person name="Bucher G."/>
            <person name="Butts T."/>
            <person name="Chaumot A."/>
            <person name="Denell R.E."/>
            <person name="Ferrier D.E."/>
            <person name="Friedrich M."/>
            <person name="Gordon C.M."/>
            <person name="Jindra M."/>
            <person name="Klingler M."/>
            <person name="Lan Q."/>
            <person name="Lattorff H.M."/>
            <person name="Laudet V."/>
            <person name="von Levetsow C."/>
            <person name="Liu Z."/>
            <person name="Lutz R."/>
            <person name="Lynch J.A."/>
            <person name="da Fonseca R.N."/>
            <person name="Posnien N."/>
            <person name="Reuter R."/>
            <person name="Roth S."/>
            <person name="Savard J."/>
            <person name="Schinko J.B."/>
            <person name="Schmitt C."/>
            <person name="Schoppmeier M."/>
            <person name="Schroder R."/>
            <person name="Shippy T.D."/>
            <person name="Simonnet F."/>
            <person name="Marques-Souza H."/>
            <person name="Tautz D."/>
            <person name="Tomoyasu Y."/>
            <person name="Trauner J."/>
            <person name="Van der Zee M."/>
            <person name="Vervoort M."/>
            <person name="Wittkopp N."/>
            <person name="Wimmer E.A."/>
            <person name="Yang X."/>
            <person name="Jones A.K."/>
            <person name="Sattelle D.B."/>
            <person name="Ebert P.R."/>
            <person name="Nelson D."/>
            <person name="Scott J.G."/>
            <person name="Beeman R.W."/>
            <person name="Muthukrishnan S."/>
            <person name="Kramer K.J."/>
            <person name="Arakane Y."/>
            <person name="Beeman R.W."/>
            <person name="Zhu Q."/>
            <person name="Hogenkamp D."/>
            <person name="Dixit R."/>
            <person name="Oppert B."/>
            <person name="Jiang H."/>
            <person name="Zou Z."/>
            <person name="Marshall J."/>
            <person name="Elpidina E."/>
            <person name="Vinokurov K."/>
            <person name="Oppert C."/>
            <person name="Zou Z."/>
            <person name="Evans J."/>
            <person name="Lu Z."/>
            <person name="Zhao P."/>
            <person name="Sumathipala N."/>
            <person name="Altincicek B."/>
            <person name="Vilcinskas A."/>
            <person name="Williams M."/>
            <person name="Hultmark D."/>
            <person name="Hetru C."/>
            <person name="Jiang H."/>
            <person name="Grimmelikhuijzen C.J."/>
            <person name="Hauser F."/>
            <person name="Cazzamali G."/>
            <person name="Williamson M."/>
            <person name="Park Y."/>
            <person name="Li B."/>
            <person name="Tanaka Y."/>
            <person name="Predel R."/>
            <person name="Neupert S."/>
            <person name="Schachtner J."/>
            <person name="Verleyen P."/>
            <person name="Raible F."/>
            <person name="Bork P."/>
            <person name="Friedrich M."/>
            <person name="Walden K.K."/>
            <person name="Robertson H.M."/>
            <person name="Angeli S."/>
            <person name="Foret S."/>
            <person name="Bucher G."/>
            <person name="Schuetz S."/>
            <person name="Maleszka R."/>
            <person name="Wimmer E.A."/>
            <person name="Beeman R.W."/>
            <person name="Lorenzen M."/>
            <person name="Tomoyasu Y."/>
            <person name="Miller S.C."/>
            <person name="Grossmann D."/>
            <person name="Bucher G."/>
        </authorList>
    </citation>
    <scope>NUCLEOTIDE SEQUENCE [LARGE SCALE GENOMIC DNA]</scope>
    <source>
        <strain evidence="7 8">Georgia GA2</strain>
    </source>
</reference>
<sequence>MGDNNPEKAKGEPPTALQQSESQSGPEVLVIPYQQPPPYSNQPPYQPYQPQAYYYPDPSYAQRQTPAYQQRMYQDPYYGGYPPPMNVAQAPPVRQRQSDLGFNFFGGSGEIFTDAFDTVKIRNRFVQRVYTILSAQLAFTFAFAFLATYEKNTKLFLIRNGLPIMIAGMIVFMTVYCCVVCTRVRHQYPLNFILLAILTVAMTLLVMCLTARVPPLIVLFAVGTTAALCLMVSLFAIQTKWDVTSCGMCLCVATGMLCLYGVVIMILSLVGIHMPILHVVYSAIATVIFTFWLMYDTQMIVGGRRLELSPEEYIVGALSLYVDIIYIFIHILHLYQYCMGGRS</sequence>
<feature type="compositionally biased region" description="Basic and acidic residues" evidence="6">
    <location>
        <begin position="1"/>
        <end position="11"/>
    </location>
</feature>
<keyword evidence="4 5" id="KW-0472">Membrane</keyword>
<feature type="transmembrane region" description="Helical" evidence="5">
    <location>
        <begin position="129"/>
        <end position="149"/>
    </location>
</feature>
<dbReference type="GO" id="GO:0097190">
    <property type="term" value="P:apoptotic signaling pathway"/>
    <property type="evidence" value="ECO:0000318"/>
    <property type="project" value="GO_Central"/>
</dbReference>
<dbReference type="Proteomes" id="UP000007266">
    <property type="component" value="Linkage group 5"/>
</dbReference>
<dbReference type="KEGG" id="tca:100141804"/>
<dbReference type="PANTHER" id="PTHR23291">
    <property type="entry name" value="BAX INHIBITOR-RELATED"/>
    <property type="match status" value="1"/>
</dbReference>
<dbReference type="Pfam" id="PF01027">
    <property type="entry name" value="Bax1-I"/>
    <property type="match status" value="1"/>
</dbReference>
<evidence type="ECO:0000256" key="2">
    <source>
        <dbReference type="ARBA" id="ARBA00022692"/>
    </source>
</evidence>
<feature type="transmembrane region" description="Helical" evidence="5">
    <location>
        <begin position="276"/>
        <end position="295"/>
    </location>
</feature>
<evidence type="ECO:0000313" key="8">
    <source>
        <dbReference type="Proteomes" id="UP000007266"/>
    </source>
</evidence>
<organism evidence="7 8">
    <name type="scientific">Tribolium castaneum</name>
    <name type="common">Red flour beetle</name>
    <dbReference type="NCBI Taxonomy" id="7070"/>
    <lineage>
        <taxon>Eukaryota</taxon>
        <taxon>Metazoa</taxon>
        <taxon>Ecdysozoa</taxon>
        <taxon>Arthropoda</taxon>
        <taxon>Hexapoda</taxon>
        <taxon>Insecta</taxon>
        <taxon>Pterygota</taxon>
        <taxon>Neoptera</taxon>
        <taxon>Endopterygota</taxon>
        <taxon>Coleoptera</taxon>
        <taxon>Polyphaga</taxon>
        <taxon>Cucujiformia</taxon>
        <taxon>Tenebrionidae</taxon>
        <taxon>Tenebrionidae incertae sedis</taxon>
        <taxon>Tribolium</taxon>
    </lineage>
</organism>
<keyword evidence="3 5" id="KW-1133">Transmembrane helix</keyword>
<gene>
    <name evidence="7" type="primary">AUGUSTUS-3.0.2_33069</name>
    <name evidence="7" type="ORF">TcasGA2_TC033069</name>
</gene>
<evidence type="ECO:0000313" key="7">
    <source>
        <dbReference type="EMBL" id="KYB27616.1"/>
    </source>
</evidence>
<dbReference type="GO" id="GO:1902042">
    <property type="term" value="P:negative regulation of extrinsic apoptotic signaling pathway via death domain receptors"/>
    <property type="evidence" value="ECO:0000318"/>
    <property type="project" value="GO_Central"/>
</dbReference>
<feature type="transmembrane region" description="Helical" evidence="5">
    <location>
        <begin position="249"/>
        <end position="270"/>
    </location>
</feature>
<dbReference type="PANTHER" id="PTHR23291:SF127">
    <property type="entry name" value="PROTEIN LIFEGUARD 1-LIKE"/>
    <property type="match status" value="1"/>
</dbReference>
<accession>A0A139WI54</accession>
<feature type="compositionally biased region" description="Polar residues" evidence="6">
    <location>
        <begin position="16"/>
        <end position="25"/>
    </location>
</feature>
<dbReference type="InterPro" id="IPR006214">
    <property type="entry name" value="Bax_inhibitor_1-related"/>
</dbReference>
<dbReference type="GO" id="GO:0043524">
    <property type="term" value="P:negative regulation of neuron apoptotic process"/>
    <property type="evidence" value="ECO:0000318"/>
    <property type="project" value="GO_Central"/>
</dbReference>
<keyword evidence="2 5" id="KW-0812">Transmembrane</keyword>
<evidence type="ECO:0000256" key="3">
    <source>
        <dbReference type="ARBA" id="ARBA00022989"/>
    </source>
</evidence>
<name>A0A139WI54_TRICA</name>
<feature type="transmembrane region" description="Helical" evidence="5">
    <location>
        <begin position="161"/>
        <end position="180"/>
    </location>
</feature>
<feature type="transmembrane region" description="Helical" evidence="5">
    <location>
        <begin position="315"/>
        <end position="335"/>
    </location>
</feature>
<evidence type="ECO:0000256" key="6">
    <source>
        <dbReference type="SAM" id="MobiDB-lite"/>
    </source>
</evidence>
<evidence type="ECO:0000256" key="1">
    <source>
        <dbReference type="ARBA" id="ARBA00004141"/>
    </source>
</evidence>
<feature type="region of interest" description="Disordered" evidence="6">
    <location>
        <begin position="1"/>
        <end position="47"/>
    </location>
</feature>
<dbReference type="GO" id="GO:0005783">
    <property type="term" value="C:endoplasmic reticulum"/>
    <property type="evidence" value="ECO:0000318"/>
    <property type="project" value="GO_Central"/>
</dbReference>
<dbReference type="GO" id="GO:0005262">
    <property type="term" value="F:calcium channel activity"/>
    <property type="evidence" value="ECO:0000318"/>
    <property type="project" value="GO_Central"/>
</dbReference>
<dbReference type="GO" id="GO:0016020">
    <property type="term" value="C:membrane"/>
    <property type="evidence" value="ECO:0000318"/>
    <property type="project" value="GO_Central"/>
</dbReference>
<dbReference type="AlphaFoldDB" id="A0A139WI54"/>
<feature type="compositionally biased region" description="Pro residues" evidence="6">
    <location>
        <begin position="34"/>
        <end position="47"/>
    </location>
</feature>
<comment type="subcellular location">
    <subcellularLocation>
        <location evidence="1">Membrane</location>
        <topology evidence="1">Multi-pass membrane protein</topology>
    </subcellularLocation>
</comment>
<comment type="similarity">
    <text evidence="5">Belongs to the BI1 family.</text>
</comment>
<dbReference type="OMA" id="NQWESTS"/>
<dbReference type="OrthoDB" id="6624577at2759"/>
<evidence type="ECO:0000256" key="5">
    <source>
        <dbReference type="RuleBase" id="RU004379"/>
    </source>
</evidence>
<dbReference type="EMBL" id="KQ971342">
    <property type="protein sequence ID" value="KYB27616.1"/>
    <property type="molecule type" value="Genomic_DNA"/>
</dbReference>
<evidence type="ECO:0000256" key="4">
    <source>
        <dbReference type="ARBA" id="ARBA00023136"/>
    </source>
</evidence>
<protein>
    <submittedName>
        <fullName evidence="7">Protein lifeguard 2-like Protein</fullName>
    </submittedName>
</protein>
<reference evidence="7 8" key="2">
    <citation type="journal article" date="2010" name="Nucleic Acids Res.">
        <title>BeetleBase in 2010: revisions to provide comprehensive genomic information for Tribolium castaneum.</title>
        <authorList>
            <person name="Kim H.S."/>
            <person name="Murphy T."/>
            <person name="Xia J."/>
            <person name="Caragea D."/>
            <person name="Park Y."/>
            <person name="Beeman R.W."/>
            <person name="Lorenzen M.D."/>
            <person name="Butcher S."/>
            <person name="Manak J.R."/>
            <person name="Brown S.J."/>
        </authorList>
    </citation>
    <scope>GENOME REANNOTATION</scope>
    <source>
        <strain evidence="7 8">Georgia GA2</strain>
    </source>
</reference>
<dbReference type="InParanoid" id="A0A139WI54"/>
<dbReference type="GO" id="GO:0005794">
    <property type="term" value="C:Golgi apparatus"/>
    <property type="evidence" value="ECO:0000318"/>
    <property type="project" value="GO_Central"/>
</dbReference>